<reference evidence="3" key="1">
    <citation type="submission" date="2025-08" db="UniProtKB">
        <authorList>
            <consortium name="RefSeq"/>
        </authorList>
    </citation>
    <scope>IDENTIFICATION</scope>
    <source>
        <tissue evidence="3">Silk gland</tissue>
    </source>
</reference>
<dbReference type="KEGG" id="bman:114248062"/>
<feature type="chain" id="PRO_5026692051" evidence="1">
    <location>
        <begin position="19"/>
        <end position="65"/>
    </location>
</feature>
<dbReference type="GeneID" id="114248062"/>
<dbReference type="AlphaFoldDB" id="A0A6J2K405"/>
<dbReference type="SUPFAM" id="SSF51735">
    <property type="entry name" value="NAD(P)-binding Rossmann-fold domains"/>
    <property type="match status" value="1"/>
</dbReference>
<evidence type="ECO:0000313" key="2">
    <source>
        <dbReference type="Proteomes" id="UP000504629"/>
    </source>
</evidence>
<dbReference type="InterPro" id="IPR002347">
    <property type="entry name" value="SDR_fam"/>
</dbReference>
<dbReference type="Proteomes" id="UP000504629">
    <property type="component" value="Unplaced"/>
</dbReference>
<keyword evidence="1" id="KW-0732">Signal</keyword>
<evidence type="ECO:0000313" key="3">
    <source>
        <dbReference type="RefSeq" id="XP_028036981.1"/>
    </source>
</evidence>
<accession>A0A6J2K405</accession>
<feature type="signal peptide" evidence="1">
    <location>
        <begin position="1"/>
        <end position="18"/>
    </location>
</feature>
<dbReference type="RefSeq" id="XP_028036981.1">
    <property type="nucleotide sequence ID" value="XM_028181180.1"/>
</dbReference>
<dbReference type="Pfam" id="PF00106">
    <property type="entry name" value="adh_short"/>
    <property type="match status" value="1"/>
</dbReference>
<organism evidence="2 3">
    <name type="scientific">Bombyx mandarina</name>
    <name type="common">Wild silk moth</name>
    <name type="synonym">Wild silkworm</name>
    <dbReference type="NCBI Taxonomy" id="7092"/>
    <lineage>
        <taxon>Eukaryota</taxon>
        <taxon>Metazoa</taxon>
        <taxon>Ecdysozoa</taxon>
        <taxon>Arthropoda</taxon>
        <taxon>Hexapoda</taxon>
        <taxon>Insecta</taxon>
        <taxon>Pterygota</taxon>
        <taxon>Neoptera</taxon>
        <taxon>Endopterygota</taxon>
        <taxon>Lepidoptera</taxon>
        <taxon>Glossata</taxon>
        <taxon>Ditrysia</taxon>
        <taxon>Bombycoidea</taxon>
        <taxon>Bombycidae</taxon>
        <taxon>Bombycinae</taxon>
        <taxon>Bombyx</taxon>
    </lineage>
</organism>
<dbReference type="OrthoDB" id="7462924at2759"/>
<gene>
    <name evidence="3" type="primary">LOC114248062</name>
</gene>
<dbReference type="Gene3D" id="3.40.50.720">
    <property type="entry name" value="NAD(P)-binding Rossmann-like Domain"/>
    <property type="match status" value="1"/>
</dbReference>
<protein>
    <submittedName>
        <fullName evidence="3">Dehydrogenase/reductase SDR family member 4-like</fullName>
    </submittedName>
</protein>
<keyword evidence="2" id="KW-1185">Reference proteome</keyword>
<proteinExistence type="predicted"/>
<evidence type="ECO:0000256" key="1">
    <source>
        <dbReference type="SAM" id="SignalP"/>
    </source>
</evidence>
<dbReference type="InterPro" id="IPR036291">
    <property type="entry name" value="NAD(P)-bd_dom_sf"/>
</dbReference>
<name>A0A6J2K405_BOMMA</name>
<sequence length="65" mass="6840">MLRYIVLAGLALYRIVNAADEREIEGKVVVVTGAAQGIGYAIADNFLANGAGVVIILDKNYTKGS</sequence>